<organism evidence="1 2">
    <name type="scientific">Paenibacillus oryzae</name>
    <dbReference type="NCBI Taxonomy" id="1844972"/>
    <lineage>
        <taxon>Bacteria</taxon>
        <taxon>Bacillati</taxon>
        <taxon>Bacillota</taxon>
        <taxon>Bacilli</taxon>
        <taxon>Bacillales</taxon>
        <taxon>Paenibacillaceae</taxon>
        <taxon>Paenibacillus</taxon>
    </lineage>
</organism>
<dbReference type="STRING" id="1844972.A7K91_23910"/>
<dbReference type="InterPro" id="IPR025673">
    <property type="entry name" value="PCYCGC"/>
</dbReference>
<accession>A0A1A5YC52</accession>
<dbReference type="Proteomes" id="UP000092024">
    <property type="component" value="Unassembled WGS sequence"/>
</dbReference>
<dbReference type="EMBL" id="LYPA01000075">
    <property type="protein sequence ID" value="OBR63172.1"/>
    <property type="molecule type" value="Genomic_DNA"/>
</dbReference>
<dbReference type="AlphaFoldDB" id="A0A1A5YC52"/>
<proteinExistence type="predicted"/>
<comment type="caution">
    <text evidence="1">The sequence shown here is derived from an EMBL/GenBank/DDBJ whole genome shotgun (WGS) entry which is preliminary data.</text>
</comment>
<gene>
    <name evidence="1" type="ORF">A7K91_23910</name>
</gene>
<evidence type="ECO:0000313" key="2">
    <source>
        <dbReference type="Proteomes" id="UP000092024"/>
    </source>
</evidence>
<dbReference type="Pfam" id="PF13798">
    <property type="entry name" value="PCYCGC"/>
    <property type="match status" value="1"/>
</dbReference>
<reference evidence="1 2" key="1">
    <citation type="submission" date="2016-05" db="EMBL/GenBank/DDBJ databases">
        <title>Paenibacillus oryzae. sp. nov., isolated from the rice root.</title>
        <authorList>
            <person name="Zhang J."/>
            <person name="Zhang X."/>
        </authorList>
    </citation>
    <scope>NUCLEOTIDE SEQUENCE [LARGE SCALE GENOMIC DNA]</scope>
    <source>
        <strain evidence="1 2">1DrF-4</strain>
    </source>
</reference>
<sequence>MYTLVFGFALVTLLTACGLAKEEGSHAELHGSEHWQTTASADTLPGFLDEHTKLTKELYAQVHSHADIMSGMNCYCGCMQGTEIDDPHDSLLRCYWVEHPADEGAVTWTDHSTGCGICKMEMEEVIALKKQGKNTDEIREAIDAKFKPKTSGQT</sequence>
<evidence type="ECO:0000313" key="1">
    <source>
        <dbReference type="EMBL" id="OBR63172.1"/>
    </source>
</evidence>
<protein>
    <submittedName>
        <fullName evidence="1">Uncharacterized protein</fullName>
    </submittedName>
</protein>
<name>A0A1A5YC52_9BACL</name>
<keyword evidence="2" id="KW-1185">Reference proteome</keyword>